<dbReference type="RefSeq" id="WP_148740215.1">
    <property type="nucleotide sequence ID" value="NZ_VSTH01000049.1"/>
</dbReference>
<feature type="region of interest" description="Disordered" evidence="1">
    <location>
        <begin position="1"/>
        <end position="30"/>
    </location>
</feature>
<keyword evidence="3" id="KW-1185">Reference proteome</keyword>
<sequence length="178" mass="20099">MALLASARKPRNGPSLSAEKKRSGTYHKQAVGHRAMTAPLRLDPASLDALRDGSLDAADAARLADALRVKPGQRSWLTQARLCERDRLICAAARTRFWPNSSAAEFARAFHWHLARYHDGPWRRDRCCTSCPAKYLGTAREILWQVLRVSESVLSERRLRHIVGRELPPFDGHRRDAP</sequence>
<comment type="caution">
    <text evidence="2">The sequence shown here is derived from an EMBL/GenBank/DDBJ whole genome shotgun (WGS) entry which is preliminary data.</text>
</comment>
<evidence type="ECO:0000313" key="3">
    <source>
        <dbReference type="Proteomes" id="UP000324797"/>
    </source>
</evidence>
<gene>
    <name evidence="2" type="ORF">FXV83_15175</name>
</gene>
<dbReference type="Proteomes" id="UP000324797">
    <property type="component" value="Unassembled WGS sequence"/>
</dbReference>
<organism evidence="2 3">
    <name type="scientific">Bradyrhizobium hipponense</name>
    <dbReference type="NCBI Taxonomy" id="2605638"/>
    <lineage>
        <taxon>Bacteria</taxon>
        <taxon>Pseudomonadati</taxon>
        <taxon>Pseudomonadota</taxon>
        <taxon>Alphaproteobacteria</taxon>
        <taxon>Hyphomicrobiales</taxon>
        <taxon>Nitrobacteraceae</taxon>
        <taxon>Bradyrhizobium</taxon>
    </lineage>
</organism>
<accession>A0A5S4YMW1</accession>
<dbReference type="AlphaFoldDB" id="A0A5S4YMW1"/>
<evidence type="ECO:0000313" key="2">
    <source>
        <dbReference type="EMBL" id="TYO65756.1"/>
    </source>
</evidence>
<proteinExistence type="predicted"/>
<name>A0A5S4YMW1_9BRAD</name>
<reference evidence="2 3" key="1">
    <citation type="submission" date="2019-08" db="EMBL/GenBank/DDBJ databases">
        <title>Bradyrhizobium hipponensis sp. nov., a rhizobium isolated from a Lupinus angustifolius root nodule in Tunisia.</title>
        <authorList>
            <person name="Off K."/>
            <person name="Rejili M."/>
            <person name="Mars M."/>
            <person name="Brachmann A."/>
            <person name="Marin M."/>
        </authorList>
    </citation>
    <scope>NUCLEOTIDE SEQUENCE [LARGE SCALE GENOMIC DNA]</scope>
    <source>
        <strain evidence="3">aSej3</strain>
    </source>
</reference>
<protein>
    <submittedName>
        <fullName evidence="2">Uncharacterized protein</fullName>
    </submittedName>
</protein>
<evidence type="ECO:0000256" key="1">
    <source>
        <dbReference type="SAM" id="MobiDB-lite"/>
    </source>
</evidence>
<dbReference type="EMBL" id="VSTH01000049">
    <property type="protein sequence ID" value="TYO65756.1"/>
    <property type="molecule type" value="Genomic_DNA"/>
</dbReference>